<accession>I0HCI7</accession>
<keyword evidence="2" id="KW-0489">Methyltransferase</keyword>
<dbReference type="PANTHER" id="PTHR43861">
    <property type="entry name" value="TRANS-ACONITATE 2-METHYLTRANSFERASE-RELATED"/>
    <property type="match status" value="1"/>
</dbReference>
<dbReference type="SUPFAM" id="SSF53335">
    <property type="entry name" value="S-adenosyl-L-methionine-dependent methyltransferases"/>
    <property type="match status" value="1"/>
</dbReference>
<dbReference type="Pfam" id="PF08242">
    <property type="entry name" value="Methyltransf_12"/>
    <property type="match status" value="1"/>
</dbReference>
<dbReference type="InterPro" id="IPR029063">
    <property type="entry name" value="SAM-dependent_MTases_sf"/>
</dbReference>
<protein>
    <submittedName>
        <fullName evidence="2">Putative methyltransferase</fullName>
    </submittedName>
</protein>
<dbReference type="eggNOG" id="COG2890">
    <property type="taxonomic scope" value="Bacteria"/>
</dbReference>
<sequence length="260" mass="27661">MLPSLLDIDAEVARPQIEALTAHIAEIATNHPVKHILDVGSGTGTGTFALLRRFPDATSTAVDTSADMLRHLTGAARQHGFGDRVRTLQADLDAGWPAVGPADLIWASSSIHHMADPDRVLREIRSTLAPGGLFVMIEMEAMPYFLPAGHADGLEGRCQAAASEAKAEHLPHIGSDWPARLEAAGLSVLEARLMTVELPAPLSEKAQLYAATVLGRYRTTLADRLSVADLAALDELLAPGALAALPGVTVRSTRDVYFAR</sequence>
<evidence type="ECO:0000313" key="3">
    <source>
        <dbReference type="Proteomes" id="UP000007882"/>
    </source>
</evidence>
<dbReference type="InterPro" id="IPR013217">
    <property type="entry name" value="Methyltransf_12"/>
</dbReference>
<dbReference type="CDD" id="cd02440">
    <property type="entry name" value="AdoMet_MTases"/>
    <property type="match status" value="1"/>
</dbReference>
<dbReference type="GO" id="GO:0008168">
    <property type="term" value="F:methyltransferase activity"/>
    <property type="evidence" value="ECO:0007669"/>
    <property type="project" value="UniProtKB-KW"/>
</dbReference>
<dbReference type="GO" id="GO:0032259">
    <property type="term" value="P:methylation"/>
    <property type="evidence" value="ECO:0007669"/>
    <property type="project" value="UniProtKB-KW"/>
</dbReference>
<dbReference type="HOGENOM" id="CLU_066439_1_0_11"/>
<dbReference type="RefSeq" id="WP_014445612.1">
    <property type="nucleotide sequence ID" value="NC_017093.1"/>
</dbReference>
<reference evidence="2 3" key="1">
    <citation type="submission" date="2012-02" db="EMBL/GenBank/DDBJ databases">
        <title>Complete genome sequence of Actinoplanes missouriensis 431 (= NBRC 102363).</title>
        <authorList>
            <person name="Ohnishi Y."/>
            <person name="Ishikawa J."/>
            <person name="Sekine M."/>
            <person name="Hosoyama A."/>
            <person name="Harada T."/>
            <person name="Narita H."/>
            <person name="Hata T."/>
            <person name="Konno Y."/>
            <person name="Tutikane K."/>
            <person name="Fujita N."/>
            <person name="Horinouchi S."/>
            <person name="Hayakawa M."/>
        </authorList>
    </citation>
    <scope>NUCLEOTIDE SEQUENCE [LARGE SCALE GENOMIC DNA]</scope>
    <source>
        <strain evidence="3">ATCC 14538 / DSM 43046 / CBS 188.64 / JCM 3121 / NBRC 102363 / NCIMB 12654 / NRRL B-3342 / UNCC 431</strain>
    </source>
</reference>
<dbReference type="KEGG" id="ams:AMIS_55040"/>
<dbReference type="EMBL" id="AP012319">
    <property type="protein sequence ID" value="BAL90724.1"/>
    <property type="molecule type" value="Genomic_DNA"/>
</dbReference>
<dbReference type="PANTHER" id="PTHR43861:SF1">
    <property type="entry name" value="TRANS-ACONITATE 2-METHYLTRANSFERASE"/>
    <property type="match status" value="1"/>
</dbReference>
<organism evidence="2 3">
    <name type="scientific">Actinoplanes missouriensis (strain ATCC 14538 / DSM 43046 / CBS 188.64 / JCM 3121 / NBRC 102363 / NCIMB 12654 / NRRL B-3342 / UNCC 431)</name>
    <dbReference type="NCBI Taxonomy" id="512565"/>
    <lineage>
        <taxon>Bacteria</taxon>
        <taxon>Bacillati</taxon>
        <taxon>Actinomycetota</taxon>
        <taxon>Actinomycetes</taxon>
        <taxon>Micromonosporales</taxon>
        <taxon>Micromonosporaceae</taxon>
        <taxon>Actinoplanes</taxon>
    </lineage>
</organism>
<dbReference type="OrthoDB" id="3382693at2"/>
<gene>
    <name evidence="2" type="ordered locus">AMIS_55040</name>
</gene>
<feature type="domain" description="Methyltransferase type 12" evidence="1">
    <location>
        <begin position="37"/>
        <end position="134"/>
    </location>
</feature>
<evidence type="ECO:0000259" key="1">
    <source>
        <dbReference type="Pfam" id="PF08242"/>
    </source>
</evidence>
<dbReference type="STRING" id="512565.AMIS_55040"/>
<dbReference type="Proteomes" id="UP000007882">
    <property type="component" value="Chromosome"/>
</dbReference>
<proteinExistence type="predicted"/>
<keyword evidence="2" id="KW-0808">Transferase</keyword>
<evidence type="ECO:0000313" key="2">
    <source>
        <dbReference type="EMBL" id="BAL90724.1"/>
    </source>
</evidence>
<keyword evidence="3" id="KW-1185">Reference proteome</keyword>
<dbReference type="AlphaFoldDB" id="I0HCI7"/>
<dbReference type="Gene3D" id="3.40.50.150">
    <property type="entry name" value="Vaccinia Virus protein VP39"/>
    <property type="match status" value="1"/>
</dbReference>
<name>I0HCI7_ACTM4</name>
<dbReference type="PATRIC" id="fig|512565.3.peg.5500"/>